<dbReference type="RefSeq" id="WP_119399386.1">
    <property type="nucleotide sequence ID" value="NZ_QWJJ01000010.1"/>
</dbReference>
<keyword evidence="2" id="KW-1185">Reference proteome</keyword>
<dbReference type="OrthoDB" id="7874348at2"/>
<gene>
    <name evidence="1" type="ORF">DL237_12410</name>
</gene>
<comment type="caution">
    <text evidence="1">The sequence shown here is derived from an EMBL/GenBank/DDBJ whole genome shotgun (WGS) entry which is preliminary data.</text>
</comment>
<accession>A0A399IYT6</accession>
<sequence>MTDFPRMKGMRVPHFKFSAVLAVGLALVLGTGVAPGVARAQEFERIKSQSEFLALVGRSDLRNLGVTLQVRQNGSIRGSAFGRRVTGSWTWKDGYFCRAMSWGSTVFPMNCQTVGLMANTLRFTADKGKGETADLRLR</sequence>
<protein>
    <submittedName>
        <fullName evidence="1">Dihydrodipicolinate reductase</fullName>
    </submittedName>
</protein>
<dbReference type="Proteomes" id="UP000265848">
    <property type="component" value="Unassembled WGS sequence"/>
</dbReference>
<evidence type="ECO:0000313" key="1">
    <source>
        <dbReference type="EMBL" id="RII38313.1"/>
    </source>
</evidence>
<name>A0A399IYT6_9RHOB</name>
<reference evidence="1 2" key="1">
    <citation type="submission" date="2018-08" db="EMBL/GenBank/DDBJ databases">
        <title>Pseudooceanicola sediminis CY03 in the family Rhodobacteracea.</title>
        <authorList>
            <person name="Zhang Y.-J."/>
        </authorList>
    </citation>
    <scope>NUCLEOTIDE SEQUENCE [LARGE SCALE GENOMIC DNA]</scope>
    <source>
        <strain evidence="1 2">CY03</strain>
    </source>
</reference>
<evidence type="ECO:0000313" key="2">
    <source>
        <dbReference type="Proteomes" id="UP000265848"/>
    </source>
</evidence>
<organism evidence="1 2">
    <name type="scientific">Pseudooceanicola sediminis</name>
    <dbReference type="NCBI Taxonomy" id="2211117"/>
    <lineage>
        <taxon>Bacteria</taxon>
        <taxon>Pseudomonadati</taxon>
        <taxon>Pseudomonadota</taxon>
        <taxon>Alphaproteobacteria</taxon>
        <taxon>Rhodobacterales</taxon>
        <taxon>Paracoccaceae</taxon>
        <taxon>Pseudooceanicola</taxon>
    </lineage>
</organism>
<dbReference type="AlphaFoldDB" id="A0A399IYT6"/>
<proteinExistence type="predicted"/>
<dbReference type="EMBL" id="QWJJ01000010">
    <property type="protein sequence ID" value="RII38313.1"/>
    <property type="molecule type" value="Genomic_DNA"/>
</dbReference>